<dbReference type="PANTHER" id="PTHR15572:SF0">
    <property type="entry name" value="GLUTAMINE-RICH PROTEIN-RELATED"/>
    <property type="match status" value="1"/>
</dbReference>
<dbReference type="EMBL" id="JABFUD020000007">
    <property type="protein sequence ID" value="KAI5077535.1"/>
    <property type="molecule type" value="Genomic_DNA"/>
</dbReference>
<evidence type="ECO:0000313" key="4">
    <source>
        <dbReference type="Proteomes" id="UP000886520"/>
    </source>
</evidence>
<evidence type="ECO:0000256" key="1">
    <source>
        <dbReference type="SAM" id="Coils"/>
    </source>
</evidence>
<reference evidence="3" key="1">
    <citation type="submission" date="2021-01" db="EMBL/GenBank/DDBJ databases">
        <title>Adiantum capillus-veneris genome.</title>
        <authorList>
            <person name="Fang Y."/>
            <person name="Liao Q."/>
        </authorList>
    </citation>
    <scope>NUCLEOTIDE SEQUENCE</scope>
    <source>
        <strain evidence="3">H3</strain>
        <tissue evidence="3">Leaf</tissue>
    </source>
</reference>
<dbReference type="OrthoDB" id="2556847at2759"/>
<dbReference type="Pfam" id="PF15249">
    <property type="entry name" value="GLTSCR1"/>
    <property type="match status" value="1"/>
</dbReference>
<dbReference type="AlphaFoldDB" id="A0A9D4V0J5"/>
<gene>
    <name evidence="3" type="ORF">GOP47_0007359</name>
</gene>
<sequence>MNGMNTNPNAGAPVAGPAAPPALVGSATAPSPAALRRAPLDVDIARQDALRACNPDIDRPFASLEDACNRLLPFHVLADYDADDVNDKFLDSTGRVLSRSQLWNESLTAKIHEFKATFQKQIDVFNALSKKRTDGEMRAEEGLMIEQFLFQDEKQKVLEMKVEMERERAERDAEARMKEAMERARAEQARMLEAARQQQQVGRLVPEWTRSRDPGFEYVNFDKFNLKAAAWLNRRCF</sequence>
<accession>A0A9D4V0J5</accession>
<organism evidence="3 4">
    <name type="scientific">Adiantum capillus-veneris</name>
    <name type="common">Maidenhair fern</name>
    <dbReference type="NCBI Taxonomy" id="13818"/>
    <lineage>
        <taxon>Eukaryota</taxon>
        <taxon>Viridiplantae</taxon>
        <taxon>Streptophyta</taxon>
        <taxon>Embryophyta</taxon>
        <taxon>Tracheophyta</taxon>
        <taxon>Polypodiopsida</taxon>
        <taxon>Polypodiidae</taxon>
        <taxon>Polypodiales</taxon>
        <taxon>Pteridineae</taxon>
        <taxon>Pteridaceae</taxon>
        <taxon>Vittarioideae</taxon>
        <taxon>Adiantum</taxon>
    </lineage>
</organism>
<name>A0A9D4V0J5_ADICA</name>
<evidence type="ECO:0000259" key="2">
    <source>
        <dbReference type="Pfam" id="PF15249"/>
    </source>
</evidence>
<feature type="domain" description="GLTSCR protein conserved" evidence="2">
    <location>
        <begin position="48"/>
        <end position="161"/>
    </location>
</feature>
<proteinExistence type="predicted"/>
<dbReference type="GO" id="GO:0045893">
    <property type="term" value="P:positive regulation of DNA-templated transcription"/>
    <property type="evidence" value="ECO:0007669"/>
    <property type="project" value="TreeGrafter"/>
</dbReference>
<comment type="caution">
    <text evidence="3">The sequence shown here is derived from an EMBL/GenBank/DDBJ whole genome shotgun (WGS) entry which is preliminary data.</text>
</comment>
<keyword evidence="1" id="KW-0175">Coiled coil</keyword>
<dbReference type="GO" id="GO:0016514">
    <property type="term" value="C:SWI/SNF complex"/>
    <property type="evidence" value="ECO:0007669"/>
    <property type="project" value="TreeGrafter"/>
</dbReference>
<dbReference type="InterPro" id="IPR052438">
    <property type="entry name" value="Chromatin_remod/trans_coact"/>
</dbReference>
<feature type="coiled-coil region" evidence="1">
    <location>
        <begin position="150"/>
        <end position="198"/>
    </location>
</feature>
<evidence type="ECO:0000313" key="3">
    <source>
        <dbReference type="EMBL" id="KAI5077535.1"/>
    </source>
</evidence>
<dbReference type="InterPro" id="IPR015671">
    <property type="entry name" value="GSCR1_dom"/>
</dbReference>
<protein>
    <recommendedName>
        <fullName evidence="2">GLTSCR protein conserved domain-containing protein</fullName>
    </recommendedName>
</protein>
<keyword evidence="4" id="KW-1185">Reference proteome</keyword>
<dbReference type="PANTHER" id="PTHR15572">
    <property type="entry name" value="GLIOMA TUMOR SUPPRESSOR CANDIDATE REGION GENE 1"/>
    <property type="match status" value="1"/>
</dbReference>
<dbReference type="Proteomes" id="UP000886520">
    <property type="component" value="Chromosome 7"/>
</dbReference>